<dbReference type="Proteomes" id="UP001306119">
    <property type="component" value="Unassembled WGS sequence"/>
</dbReference>
<comment type="caution">
    <text evidence="1">The sequence shown here is derived from an EMBL/GenBank/DDBJ whole genome shotgun (WGS) entry which is preliminary data.</text>
</comment>
<proteinExistence type="predicted"/>
<reference evidence="1 2" key="1">
    <citation type="submission" date="2024-01" db="EMBL/GenBank/DDBJ databases">
        <title>Active colonisers of the gastrointestinal tract of Atlantic salmon farmed in a warm water region.</title>
        <authorList>
            <person name="Bowman J.P."/>
        </authorList>
    </citation>
    <scope>NUCLEOTIDE SEQUENCE [LARGE SCALE GENOMIC DNA]</scope>
    <source>
        <strain evidence="1 2">S3MW1</strain>
    </source>
</reference>
<dbReference type="RefSeq" id="WP_327775262.1">
    <property type="nucleotide sequence ID" value="NZ_JAYXUG010000013.1"/>
</dbReference>
<name>A0ABU6LDF7_9GAMM</name>
<organism evidence="1 2">
    <name type="scientific">Photobacterium toruni</name>
    <dbReference type="NCBI Taxonomy" id="1935446"/>
    <lineage>
        <taxon>Bacteria</taxon>
        <taxon>Pseudomonadati</taxon>
        <taxon>Pseudomonadota</taxon>
        <taxon>Gammaproteobacteria</taxon>
        <taxon>Vibrionales</taxon>
        <taxon>Vibrionaceae</taxon>
        <taxon>Photobacterium</taxon>
    </lineage>
</organism>
<sequence>MTPTAILEMVKLRFVPLLHDEDVALNALLKQTLLTYQDLAGVIKTYTIPDKDSTTLPDHFLVRIAVKDSDLDFVSSTADVENNQLLLSLNGYESYPLTLTYLVNLIDIDFNNYDLPANSIGMISDYLECLISIPNTQRQRRIAAAGKIDISDLETHAELMDRKKAIEDSMRASRAIVSPFSFTG</sequence>
<evidence type="ECO:0000313" key="1">
    <source>
        <dbReference type="EMBL" id="MEC6832961.1"/>
    </source>
</evidence>
<gene>
    <name evidence="1" type="ORF">VXS06_14435</name>
</gene>
<accession>A0ABU6LDF7</accession>
<evidence type="ECO:0000313" key="2">
    <source>
        <dbReference type="Proteomes" id="UP001306119"/>
    </source>
</evidence>
<keyword evidence="2" id="KW-1185">Reference proteome</keyword>
<dbReference type="EMBL" id="JAYXUG010000013">
    <property type="protein sequence ID" value="MEC6832961.1"/>
    <property type="molecule type" value="Genomic_DNA"/>
</dbReference>
<protein>
    <submittedName>
        <fullName evidence="1">Uncharacterized protein</fullName>
    </submittedName>
</protein>